<sequence>MTIYWPDYVDSTCRSNVSYLASSEFMTTAYHATAIVTVPLSVFTFFVIIRVTPNKMKNMKTPLLIAHVWSTNLDLMLTVFLTPFMLFPSASGVIMGLFRLTGIHSKWLTYMGQVSIITLNNISMLLMACHGLMSTICTLFIIKPYWEFVKSLLKRQNECHPNEMWTNNKPKESVASITNFQ</sequence>
<organism evidence="2 3">
    <name type="scientific">Caenorhabditis tropicalis</name>
    <dbReference type="NCBI Taxonomy" id="1561998"/>
    <lineage>
        <taxon>Eukaryota</taxon>
        <taxon>Metazoa</taxon>
        <taxon>Ecdysozoa</taxon>
        <taxon>Nematoda</taxon>
        <taxon>Chromadorea</taxon>
        <taxon>Rhabditida</taxon>
        <taxon>Rhabditina</taxon>
        <taxon>Rhabditomorpha</taxon>
        <taxon>Rhabditoidea</taxon>
        <taxon>Rhabditidae</taxon>
        <taxon>Peloderinae</taxon>
        <taxon>Caenorhabditis</taxon>
    </lineage>
</organism>
<dbReference type="AlphaFoldDB" id="A0A1I7UBD6"/>
<keyword evidence="1" id="KW-0812">Transmembrane</keyword>
<dbReference type="PANTHER" id="PTHR22941:SF155">
    <property type="entry name" value="SERPENTINE RECEPTOR, CLASS H"/>
    <property type="match status" value="1"/>
</dbReference>
<dbReference type="InterPro" id="IPR019422">
    <property type="entry name" value="7TM_GPCR_serpentine_rcpt_Srh"/>
</dbReference>
<evidence type="ECO:0000313" key="2">
    <source>
        <dbReference type="Proteomes" id="UP000095282"/>
    </source>
</evidence>
<reference evidence="3" key="1">
    <citation type="submission" date="2016-11" db="UniProtKB">
        <authorList>
            <consortium name="WormBaseParasite"/>
        </authorList>
    </citation>
    <scope>IDENTIFICATION</scope>
</reference>
<evidence type="ECO:0000313" key="3">
    <source>
        <dbReference type="WBParaSite" id="Csp11.Scaffold629.g7629.t1"/>
    </source>
</evidence>
<dbReference type="PANTHER" id="PTHR22941">
    <property type="entry name" value="SERPENTINE RECEPTOR"/>
    <property type="match status" value="1"/>
</dbReference>
<dbReference type="Proteomes" id="UP000095282">
    <property type="component" value="Unplaced"/>
</dbReference>
<keyword evidence="2" id="KW-1185">Reference proteome</keyword>
<accession>A0A1I7UBD6</accession>
<keyword evidence="1" id="KW-1133">Transmembrane helix</keyword>
<dbReference type="InterPro" id="IPR053220">
    <property type="entry name" value="Nematode_rcpt-like_serp_H"/>
</dbReference>
<proteinExistence type="predicted"/>
<name>A0A1I7UBD6_9PELO</name>
<feature type="transmembrane region" description="Helical" evidence="1">
    <location>
        <begin position="118"/>
        <end position="142"/>
    </location>
</feature>
<protein>
    <submittedName>
        <fullName evidence="3">G_PROTEIN_RECEP_F1_2 domain-containing protein</fullName>
    </submittedName>
</protein>
<feature type="transmembrane region" description="Helical" evidence="1">
    <location>
        <begin position="29"/>
        <end position="52"/>
    </location>
</feature>
<evidence type="ECO:0000256" key="1">
    <source>
        <dbReference type="SAM" id="Phobius"/>
    </source>
</evidence>
<keyword evidence="1" id="KW-0472">Membrane</keyword>
<dbReference type="Pfam" id="PF10318">
    <property type="entry name" value="7TM_GPCR_Srh"/>
    <property type="match status" value="2"/>
</dbReference>
<feature type="transmembrane region" description="Helical" evidence="1">
    <location>
        <begin position="73"/>
        <end position="98"/>
    </location>
</feature>
<dbReference type="WBParaSite" id="Csp11.Scaffold629.g7629.t1">
    <property type="protein sequence ID" value="Csp11.Scaffold629.g7629.t1"/>
    <property type="gene ID" value="Csp11.Scaffold629.g7629"/>
</dbReference>